<dbReference type="RefSeq" id="WP_091498063.1">
    <property type="nucleotide sequence ID" value="NZ_FODJ01000007.1"/>
</dbReference>
<feature type="transmembrane region" description="Helical" evidence="1">
    <location>
        <begin position="20"/>
        <end position="39"/>
    </location>
</feature>
<evidence type="ECO:0000256" key="1">
    <source>
        <dbReference type="SAM" id="Phobius"/>
    </source>
</evidence>
<name>A0A1H8PRT0_9BACI</name>
<evidence type="ECO:0000313" key="2">
    <source>
        <dbReference type="EMBL" id="SEO44253.1"/>
    </source>
</evidence>
<feature type="transmembrane region" description="Helical" evidence="1">
    <location>
        <begin position="59"/>
        <end position="83"/>
    </location>
</feature>
<gene>
    <name evidence="2" type="ORF">SAMN04488134_107153</name>
</gene>
<keyword evidence="3" id="KW-1185">Reference proteome</keyword>
<keyword evidence="1" id="KW-0812">Transmembrane</keyword>
<protein>
    <submittedName>
        <fullName evidence="2">ABC-2 type transport system permease protein</fullName>
    </submittedName>
</protein>
<dbReference type="EMBL" id="FODJ01000007">
    <property type="protein sequence ID" value="SEO44253.1"/>
    <property type="molecule type" value="Genomic_DNA"/>
</dbReference>
<feature type="transmembrane region" description="Helical" evidence="1">
    <location>
        <begin position="169"/>
        <end position="187"/>
    </location>
</feature>
<organism evidence="2 3">
    <name type="scientific">Amphibacillus marinus</name>
    <dbReference type="NCBI Taxonomy" id="872970"/>
    <lineage>
        <taxon>Bacteria</taxon>
        <taxon>Bacillati</taxon>
        <taxon>Bacillota</taxon>
        <taxon>Bacilli</taxon>
        <taxon>Bacillales</taxon>
        <taxon>Bacillaceae</taxon>
        <taxon>Amphibacillus</taxon>
    </lineage>
</organism>
<sequence length="248" mass="26884">MSLSLRKIKAITGMKFQTILSNTSIMLGPILSIGFVIAMRNLMPEVDVNEEGVIFSTNAFILSFGLVFNIAISGISMSSGPLAEEKEKNTLRVLMTSSVSGLDYLIGTLIPPLFLLIPVNILIIPISGTSFSDVQFGSFLIMTTIASLISLLIGYIIGIYTKDQTQTSLFTMPVTLLLTSVPAVKQFQAGLARYLDYSYTGVLTNFTAGVFSEGGYQWNLIDSSVLAAWLAISLALFIYAYRKNGIDG</sequence>
<proteinExistence type="predicted"/>
<feature type="transmembrane region" description="Helical" evidence="1">
    <location>
        <begin position="136"/>
        <end position="157"/>
    </location>
</feature>
<dbReference type="AlphaFoldDB" id="A0A1H8PRT0"/>
<feature type="transmembrane region" description="Helical" evidence="1">
    <location>
        <begin position="104"/>
        <end position="124"/>
    </location>
</feature>
<accession>A0A1H8PRT0</accession>
<evidence type="ECO:0000313" key="3">
    <source>
        <dbReference type="Proteomes" id="UP000199300"/>
    </source>
</evidence>
<dbReference type="Proteomes" id="UP000199300">
    <property type="component" value="Unassembled WGS sequence"/>
</dbReference>
<dbReference type="OrthoDB" id="3182222at2"/>
<dbReference type="STRING" id="872970.SAMN04488134_107153"/>
<reference evidence="2 3" key="1">
    <citation type="submission" date="2016-10" db="EMBL/GenBank/DDBJ databases">
        <authorList>
            <person name="de Groot N.N."/>
        </authorList>
    </citation>
    <scope>NUCLEOTIDE SEQUENCE [LARGE SCALE GENOMIC DNA]</scope>
    <source>
        <strain evidence="2 3">CGMCC 1.10434</strain>
    </source>
</reference>
<keyword evidence="1" id="KW-1133">Transmembrane helix</keyword>
<feature type="transmembrane region" description="Helical" evidence="1">
    <location>
        <begin position="220"/>
        <end position="241"/>
    </location>
</feature>
<keyword evidence="1" id="KW-0472">Membrane</keyword>